<keyword evidence="4" id="KW-0732">Signal</keyword>
<evidence type="ECO:0000313" key="11">
    <source>
        <dbReference type="Proteomes" id="UP000030656"/>
    </source>
</evidence>
<dbReference type="InterPro" id="IPR016574">
    <property type="entry name" value="Nicalin"/>
</dbReference>
<dbReference type="EMBL" id="KI928141">
    <property type="protein sequence ID" value="ETW27008.1"/>
    <property type="molecule type" value="Genomic_DNA"/>
</dbReference>
<evidence type="ECO:0000256" key="7">
    <source>
        <dbReference type="ARBA" id="ARBA00023136"/>
    </source>
</evidence>
<protein>
    <submittedName>
        <fullName evidence="10">Uncharacterized protein</fullName>
    </submittedName>
</protein>
<evidence type="ECO:0000256" key="5">
    <source>
        <dbReference type="ARBA" id="ARBA00022824"/>
    </source>
</evidence>
<evidence type="ECO:0000256" key="3">
    <source>
        <dbReference type="ARBA" id="ARBA00022692"/>
    </source>
</evidence>
<keyword evidence="8" id="KW-0325">Glycoprotein</keyword>
<dbReference type="PANTHER" id="PTHR31826">
    <property type="entry name" value="NICALIN"/>
    <property type="match status" value="1"/>
</dbReference>
<evidence type="ECO:0000313" key="10">
    <source>
        <dbReference type="EMBL" id="ETW27008.1"/>
    </source>
</evidence>
<dbReference type="GO" id="GO:0005789">
    <property type="term" value="C:endoplasmic reticulum membrane"/>
    <property type="evidence" value="ECO:0007669"/>
    <property type="project" value="UniProtKB-SubCell"/>
</dbReference>
<sequence length="719" mass="85827">MNKENIEKLINIINLLDKISENKRDKNNYGEHNVNKFLSSELSKTLDSLEYRKSLFPLCDEKEKVNSNVNKIISNFKTTKSFFYFNKSSSLNMGEDMDENMDENMGENMDENMGENMDENMGSYESKGYPLIHLMNNNEYTGSANNFIKNNLINLLYIYKDVKFDEEKTLGIDSFLDIEDDTKIERLIKEKMLYINKYINSRQMIKYSGFIYLYEIIEKKNFYFLLHFLMTNNNNGLIIILPEDMYINVDEYYRINKINKLNDQNKKNKVVSQDLLEKRIMFVQSLILNMKLQQSIYFIKNNKDIEKIYENYQSKFAYFDLTRNVSISPISKIQNVYKMNSKSLYYFLNKNNNIHINTIFNKQQDNQTFLLTKQKTIIICADFNVFNIFSDLPSNTTFTNSNLITIQNLIKLFYDVYNKEQVNYNILFFFTNYYYGIQDFLNSINVIFKENIEFVICLDNLNNSDFYIYESNKTQPQNVQAFYRILNNIVKGSIKKNVQMVNEKIKIHSKHLPSLHEYFVLNKINSFSLSSSKKNNNMIFLNKFPMLQPKLNIQNVKNNIAIIFKSLYLYMTQKKTDQKENTQQEQSIEKNEKEKSMLTYINKNMSSNDDMNTIDYNLNKYNKFFIYKEDTLKLFNYFKTIINSNITDTNFLIKDYKLTTDKKQKFFYQKYAHVTFSMAISYVFHYVHLLFVVIFLVLVYICVNYYFVPMFYKNKIKAA</sequence>
<name>A0A024VFE0_PLAFA</name>
<evidence type="ECO:0000256" key="1">
    <source>
        <dbReference type="ARBA" id="ARBA00004389"/>
    </source>
</evidence>
<keyword evidence="5" id="KW-0256">Endoplasmic reticulum</keyword>
<proteinExistence type="inferred from homology"/>
<keyword evidence="6 9" id="KW-1133">Transmembrane helix</keyword>
<accession>A0A024VFE0</accession>
<evidence type="ECO:0000256" key="9">
    <source>
        <dbReference type="SAM" id="Phobius"/>
    </source>
</evidence>
<reference evidence="10 11" key="1">
    <citation type="submission" date="2013-02" db="EMBL/GenBank/DDBJ databases">
        <title>The Genome Annotation of Plasmodium falciparum FCH/4.</title>
        <authorList>
            <consortium name="The Broad Institute Genome Sequencing Platform"/>
            <consortium name="The Broad Institute Genome Sequencing Center for Infectious Disease"/>
            <person name="Neafsey D."/>
            <person name="Hoffman S."/>
            <person name="Volkman S."/>
            <person name="Rosenthal P."/>
            <person name="Walker B."/>
            <person name="Young S.K."/>
            <person name="Zeng Q."/>
            <person name="Gargeya S."/>
            <person name="Fitzgerald M."/>
            <person name="Haas B."/>
            <person name="Abouelleil A."/>
            <person name="Allen A.W."/>
            <person name="Alvarado L."/>
            <person name="Arachchi H.M."/>
            <person name="Berlin A.M."/>
            <person name="Chapman S.B."/>
            <person name="Gainer-Dewar J."/>
            <person name="Goldberg J."/>
            <person name="Griggs A."/>
            <person name="Gujja S."/>
            <person name="Hansen M."/>
            <person name="Howarth C."/>
            <person name="Imamovic A."/>
            <person name="Ireland A."/>
            <person name="Larimer J."/>
            <person name="McCowan C."/>
            <person name="Murphy C."/>
            <person name="Pearson M."/>
            <person name="Poon T.W."/>
            <person name="Priest M."/>
            <person name="Roberts A."/>
            <person name="Saif S."/>
            <person name="Shea T."/>
            <person name="Sisk P."/>
            <person name="Sykes S."/>
            <person name="Wortman J."/>
            <person name="Nusbaum C."/>
            <person name="Birren B."/>
        </authorList>
    </citation>
    <scope>NUCLEOTIDE SEQUENCE [LARGE SCALE GENOMIC DNA]</scope>
    <source>
        <strain evidence="10 11">FCH/4</strain>
    </source>
</reference>
<dbReference type="Proteomes" id="UP000030656">
    <property type="component" value="Unassembled WGS sequence"/>
</dbReference>
<evidence type="ECO:0000256" key="6">
    <source>
        <dbReference type="ARBA" id="ARBA00022989"/>
    </source>
</evidence>
<comment type="similarity">
    <text evidence="2">Belongs to the nicastrin family.</text>
</comment>
<organism evidence="10 11">
    <name type="scientific">Plasmodium falciparum FCH/4</name>
    <dbReference type="NCBI Taxonomy" id="1036724"/>
    <lineage>
        <taxon>Eukaryota</taxon>
        <taxon>Sar</taxon>
        <taxon>Alveolata</taxon>
        <taxon>Apicomplexa</taxon>
        <taxon>Aconoidasida</taxon>
        <taxon>Haemosporida</taxon>
        <taxon>Plasmodiidae</taxon>
        <taxon>Plasmodium</taxon>
        <taxon>Plasmodium (Laverania)</taxon>
    </lineage>
</organism>
<evidence type="ECO:0000256" key="4">
    <source>
        <dbReference type="ARBA" id="ARBA00022729"/>
    </source>
</evidence>
<dbReference type="OrthoDB" id="5913609at2759"/>
<reference evidence="10 11" key="2">
    <citation type="submission" date="2013-02" db="EMBL/GenBank/DDBJ databases">
        <title>The Genome Sequence of Plasmodium falciparum FCH/4.</title>
        <authorList>
            <consortium name="The Broad Institute Genome Sequencing Platform"/>
            <consortium name="The Broad Institute Genome Sequencing Center for Infectious Disease"/>
            <person name="Neafsey D."/>
            <person name="Cheeseman I."/>
            <person name="Volkman S."/>
            <person name="Adams J."/>
            <person name="Walker B."/>
            <person name="Young S.K."/>
            <person name="Zeng Q."/>
            <person name="Gargeya S."/>
            <person name="Fitzgerald M."/>
            <person name="Haas B."/>
            <person name="Abouelleil A."/>
            <person name="Alvarado L."/>
            <person name="Arachchi H.M."/>
            <person name="Berlin A.M."/>
            <person name="Chapman S.B."/>
            <person name="Dewar J."/>
            <person name="Goldberg J."/>
            <person name="Griggs A."/>
            <person name="Gujja S."/>
            <person name="Hansen M."/>
            <person name="Howarth C."/>
            <person name="Imamovic A."/>
            <person name="Larimer J."/>
            <person name="McCowan C."/>
            <person name="Murphy C."/>
            <person name="Neiman D."/>
            <person name="Pearson M."/>
            <person name="Priest M."/>
            <person name="Roberts A."/>
            <person name="Saif S."/>
            <person name="Shea T."/>
            <person name="Sisk P."/>
            <person name="Sykes S."/>
            <person name="Wortman J."/>
            <person name="Nusbaum C."/>
            <person name="Birren B."/>
        </authorList>
    </citation>
    <scope>NUCLEOTIDE SEQUENCE [LARGE SCALE GENOMIC DNA]</scope>
    <source>
        <strain evidence="10 11">FCH/4</strain>
    </source>
</reference>
<keyword evidence="7 9" id="KW-0472">Membrane</keyword>
<evidence type="ECO:0000256" key="8">
    <source>
        <dbReference type="ARBA" id="ARBA00023180"/>
    </source>
</evidence>
<evidence type="ECO:0000256" key="2">
    <source>
        <dbReference type="ARBA" id="ARBA00007717"/>
    </source>
</evidence>
<dbReference type="AlphaFoldDB" id="A0A024VFE0"/>
<keyword evidence="3 9" id="KW-0812">Transmembrane</keyword>
<gene>
    <name evidence="10" type="ORF">PFFCH_05567</name>
</gene>
<dbReference type="GO" id="GO:0009966">
    <property type="term" value="P:regulation of signal transduction"/>
    <property type="evidence" value="ECO:0007669"/>
    <property type="project" value="InterPro"/>
</dbReference>
<comment type="subcellular location">
    <subcellularLocation>
        <location evidence="1">Endoplasmic reticulum membrane</location>
        <topology evidence="1">Single-pass membrane protein</topology>
    </subcellularLocation>
</comment>
<feature type="transmembrane region" description="Helical" evidence="9">
    <location>
        <begin position="686"/>
        <end position="707"/>
    </location>
</feature>